<dbReference type="STRING" id="1943.AQJ64_00760"/>
<dbReference type="OrthoDB" id="3396741at2"/>
<gene>
    <name evidence="1" type="ORF">AQJ64_00760</name>
</gene>
<dbReference type="Proteomes" id="UP000052982">
    <property type="component" value="Unassembled WGS sequence"/>
</dbReference>
<dbReference type="SUPFAM" id="SSF47336">
    <property type="entry name" value="ACP-like"/>
    <property type="match status" value="1"/>
</dbReference>
<reference evidence="1 2" key="1">
    <citation type="submission" date="2015-10" db="EMBL/GenBank/DDBJ databases">
        <title>Draft genome sequence of Streptomyces griseoruber DSM 40281, type strain for the species Streptomyces griseoruber.</title>
        <authorList>
            <person name="Ruckert C."/>
            <person name="Winkler A."/>
            <person name="Kalinowski J."/>
            <person name="Kampfer P."/>
            <person name="Glaeser S."/>
        </authorList>
    </citation>
    <scope>NUCLEOTIDE SEQUENCE [LARGE SCALE GENOMIC DNA]</scope>
    <source>
        <strain evidence="1 2">DSM 40281</strain>
    </source>
</reference>
<dbReference type="AlphaFoldDB" id="A0A124I597"/>
<protein>
    <submittedName>
        <fullName evidence="1">Acetyl xylan esterase</fullName>
    </submittedName>
</protein>
<accession>A0A124I597</accession>
<evidence type="ECO:0000313" key="1">
    <source>
        <dbReference type="EMBL" id="KUN89246.1"/>
    </source>
</evidence>
<sequence>MNDRIVSWIMEKNPHLTQPPTRDDDLIEGRLIDSLAFLEFVYLLEEVTETSIDLSTITAENFRSLAAIETRFLAPAGQSAEAAR</sequence>
<name>A0A124I597_9ACTN</name>
<proteinExistence type="predicted"/>
<dbReference type="Gene3D" id="1.10.1200.10">
    <property type="entry name" value="ACP-like"/>
    <property type="match status" value="1"/>
</dbReference>
<evidence type="ECO:0000313" key="2">
    <source>
        <dbReference type="Proteomes" id="UP000052982"/>
    </source>
</evidence>
<keyword evidence="2" id="KW-1185">Reference proteome</keyword>
<dbReference type="EMBL" id="LMWW01000001">
    <property type="protein sequence ID" value="KUN89246.1"/>
    <property type="molecule type" value="Genomic_DNA"/>
</dbReference>
<organism evidence="1 2">
    <name type="scientific">Streptomyces griseoruber</name>
    <dbReference type="NCBI Taxonomy" id="1943"/>
    <lineage>
        <taxon>Bacteria</taxon>
        <taxon>Bacillati</taxon>
        <taxon>Actinomycetota</taxon>
        <taxon>Actinomycetes</taxon>
        <taxon>Kitasatosporales</taxon>
        <taxon>Streptomycetaceae</taxon>
        <taxon>Streptomyces</taxon>
    </lineage>
</organism>
<comment type="caution">
    <text evidence="1">The sequence shown here is derived from an EMBL/GenBank/DDBJ whole genome shotgun (WGS) entry which is preliminary data.</text>
</comment>
<dbReference type="RefSeq" id="WP_055631718.1">
    <property type="nucleotide sequence ID" value="NZ_KQ948763.1"/>
</dbReference>
<dbReference type="InterPro" id="IPR036736">
    <property type="entry name" value="ACP-like_sf"/>
</dbReference>